<comment type="caution">
    <text evidence="3">The sequence shown here is derived from an EMBL/GenBank/DDBJ whole genome shotgun (WGS) entry which is preliminary data.</text>
</comment>
<name>A0A4Z1DH42_9ACTN</name>
<evidence type="ECO:0000256" key="1">
    <source>
        <dbReference type="SAM" id="MobiDB-lite"/>
    </source>
</evidence>
<evidence type="ECO:0000256" key="2">
    <source>
        <dbReference type="SAM" id="SignalP"/>
    </source>
</evidence>
<keyword evidence="2" id="KW-0732">Signal</keyword>
<sequence>MLLLGLASALALGVLSLVRVAPDSGPGTAEAEPRHPSTLTAEPSAGVSATVVAVPSAAKAPVSASPSTRPTPSTASSSPSLEASPAPTARPSETPRTAVQQTPAPPEAAPTPAPTPTPTPTPSTTPPPPDDKGLCVPVLGVCLKLR</sequence>
<gene>
    <name evidence="3" type="ORF">E5083_02180</name>
</gene>
<proteinExistence type="predicted"/>
<reference evidence="3 4" key="1">
    <citation type="submission" date="2019-04" db="EMBL/GenBank/DDBJ databases">
        <title>Streptomyces sp. nov. Bv016 isolated from bark of Buahinia variegata.</title>
        <authorList>
            <person name="Kanchanasin P."/>
            <person name="Tanasupawat S."/>
            <person name="Yuki M."/>
            <person name="Kudo T."/>
        </authorList>
    </citation>
    <scope>NUCLEOTIDE SEQUENCE [LARGE SCALE GENOMIC DNA]</scope>
    <source>
        <strain evidence="3 4">Bv016</strain>
    </source>
</reference>
<evidence type="ECO:0000313" key="4">
    <source>
        <dbReference type="Proteomes" id="UP000298159"/>
    </source>
</evidence>
<feature type="compositionally biased region" description="Pro residues" evidence="1">
    <location>
        <begin position="103"/>
        <end position="128"/>
    </location>
</feature>
<feature type="compositionally biased region" description="Low complexity" evidence="1">
    <location>
        <begin position="43"/>
        <end position="89"/>
    </location>
</feature>
<dbReference type="Proteomes" id="UP000298159">
    <property type="component" value="Unassembled WGS sequence"/>
</dbReference>
<feature type="region of interest" description="Disordered" evidence="1">
    <location>
        <begin position="21"/>
        <end position="135"/>
    </location>
</feature>
<dbReference type="EMBL" id="SRRT01000001">
    <property type="protein sequence ID" value="TGN81948.1"/>
    <property type="molecule type" value="Genomic_DNA"/>
</dbReference>
<evidence type="ECO:0000313" key="3">
    <source>
        <dbReference type="EMBL" id="TGN81948.1"/>
    </source>
</evidence>
<accession>A0A4Z1DH42</accession>
<protein>
    <submittedName>
        <fullName evidence="3">Uncharacterized protein</fullName>
    </submittedName>
</protein>
<feature type="chain" id="PRO_5039256944" evidence="2">
    <location>
        <begin position="22"/>
        <end position="146"/>
    </location>
</feature>
<organism evidence="3 4">
    <name type="scientific">Streptomyces bauhiniae</name>
    <dbReference type="NCBI Taxonomy" id="2340725"/>
    <lineage>
        <taxon>Bacteria</taxon>
        <taxon>Bacillati</taxon>
        <taxon>Actinomycetota</taxon>
        <taxon>Actinomycetes</taxon>
        <taxon>Kitasatosporales</taxon>
        <taxon>Streptomycetaceae</taxon>
        <taxon>Streptomyces</taxon>
    </lineage>
</organism>
<dbReference type="AlphaFoldDB" id="A0A4Z1DH42"/>
<feature type="signal peptide" evidence="2">
    <location>
        <begin position="1"/>
        <end position="21"/>
    </location>
</feature>
<keyword evidence="4" id="KW-1185">Reference proteome</keyword>